<comment type="caution">
    <text evidence="10">The sequence shown here is derived from an EMBL/GenBank/DDBJ whole genome shotgun (WGS) entry which is preliminary data.</text>
</comment>
<sequence>MKILLHACCAPCLMAPYKNLSEIHDITVFWYNPNIQPYREYLRRLHAFREYTQKIGAKVIEDLSYPLEDWLYKASILSRKSNVLRCRFCYADRLFKTAKKAKDLGMDTFTTTLLLAPYQKHEMVKEIGKITASRVGIKFYYEDMRKWFDESEKMARNAGIYRQGYCGCVFSEADRYWRDKI</sequence>
<dbReference type="GO" id="GO:0051539">
    <property type="term" value="F:4 iron, 4 sulfur cluster binding"/>
    <property type="evidence" value="ECO:0007669"/>
    <property type="project" value="UniProtKB-KW"/>
</dbReference>
<dbReference type="AlphaFoldDB" id="A0A7J3T914"/>
<dbReference type="GO" id="GO:0008616">
    <property type="term" value="P:tRNA queuosine(34) biosynthetic process"/>
    <property type="evidence" value="ECO:0007669"/>
    <property type="project" value="UniProtKB-KW"/>
</dbReference>
<dbReference type="PANTHER" id="PTHR36701">
    <property type="entry name" value="EPOXYQUEUOSINE REDUCTASE QUEH"/>
    <property type="match status" value="1"/>
</dbReference>
<dbReference type="PANTHER" id="PTHR36701:SF1">
    <property type="entry name" value="EPOXYQUEUOSINE REDUCTASE QUEH"/>
    <property type="match status" value="1"/>
</dbReference>
<keyword evidence="6" id="KW-0408">Iron</keyword>
<dbReference type="HAMAP" id="MF_02089">
    <property type="entry name" value="QueH"/>
    <property type="match status" value="1"/>
</dbReference>
<keyword evidence="7" id="KW-0411">Iron-sulfur</keyword>
<protein>
    <submittedName>
        <fullName evidence="10">Epoxyqueuosine reductase QueH</fullName>
    </submittedName>
</protein>
<dbReference type="InterPro" id="IPR003828">
    <property type="entry name" value="QueH"/>
</dbReference>
<keyword evidence="4" id="KW-0671">Queuosine biosynthesis</keyword>
<dbReference type="EMBL" id="DRTM01000088">
    <property type="protein sequence ID" value="HHE75726.1"/>
    <property type="molecule type" value="Genomic_DNA"/>
</dbReference>
<keyword evidence="2" id="KW-0819">tRNA processing</keyword>
<evidence type="ECO:0000256" key="9">
    <source>
        <dbReference type="ARBA" id="ARBA00023284"/>
    </source>
</evidence>
<dbReference type="GO" id="GO:0046872">
    <property type="term" value="F:metal ion binding"/>
    <property type="evidence" value="ECO:0007669"/>
    <property type="project" value="UniProtKB-KW"/>
</dbReference>
<dbReference type="GO" id="GO:0016491">
    <property type="term" value="F:oxidoreductase activity"/>
    <property type="evidence" value="ECO:0007669"/>
    <property type="project" value="UniProtKB-KW"/>
</dbReference>
<keyword evidence="8" id="KW-1015">Disulfide bond</keyword>
<evidence type="ECO:0000256" key="7">
    <source>
        <dbReference type="ARBA" id="ARBA00023014"/>
    </source>
</evidence>
<evidence type="ECO:0000256" key="3">
    <source>
        <dbReference type="ARBA" id="ARBA00022723"/>
    </source>
</evidence>
<evidence type="ECO:0000256" key="1">
    <source>
        <dbReference type="ARBA" id="ARBA00022485"/>
    </source>
</evidence>
<keyword evidence="3" id="KW-0479">Metal-binding</keyword>
<keyword evidence="9" id="KW-0676">Redox-active center</keyword>
<evidence type="ECO:0000256" key="6">
    <source>
        <dbReference type="ARBA" id="ARBA00023004"/>
    </source>
</evidence>
<reference evidence="10" key="1">
    <citation type="journal article" date="2020" name="mSystems">
        <title>Genome- and Community-Level Interaction Insights into Carbon Utilization and Element Cycling Functions of Hydrothermarchaeota in Hydrothermal Sediment.</title>
        <authorList>
            <person name="Zhou Z."/>
            <person name="Liu Y."/>
            <person name="Xu W."/>
            <person name="Pan J."/>
            <person name="Luo Z.H."/>
            <person name="Li M."/>
        </authorList>
    </citation>
    <scope>NUCLEOTIDE SEQUENCE [LARGE SCALE GENOMIC DNA]</scope>
    <source>
        <strain evidence="10">HyVt-85</strain>
    </source>
</reference>
<name>A0A7J3T914_9ARCH</name>
<evidence type="ECO:0000256" key="4">
    <source>
        <dbReference type="ARBA" id="ARBA00022785"/>
    </source>
</evidence>
<organism evidence="10">
    <name type="scientific">Candidatus Aciduliprofundum boonei</name>
    <dbReference type="NCBI Taxonomy" id="379547"/>
    <lineage>
        <taxon>Archaea</taxon>
        <taxon>Methanobacteriati</taxon>
        <taxon>Thermoplasmatota</taxon>
        <taxon>DHVE2 group</taxon>
        <taxon>Candidatus Aciduliprofundum</taxon>
    </lineage>
</organism>
<dbReference type="Proteomes" id="UP000886130">
    <property type="component" value="Unassembled WGS sequence"/>
</dbReference>
<proteinExistence type="inferred from homology"/>
<evidence type="ECO:0000256" key="5">
    <source>
        <dbReference type="ARBA" id="ARBA00023002"/>
    </source>
</evidence>
<accession>A0A7J3T914</accession>
<dbReference type="Pfam" id="PF02677">
    <property type="entry name" value="QueH"/>
    <property type="match status" value="1"/>
</dbReference>
<keyword evidence="1" id="KW-0004">4Fe-4S</keyword>
<keyword evidence="5" id="KW-0560">Oxidoreductase</keyword>
<evidence type="ECO:0000256" key="2">
    <source>
        <dbReference type="ARBA" id="ARBA00022694"/>
    </source>
</evidence>
<evidence type="ECO:0000313" key="10">
    <source>
        <dbReference type="EMBL" id="HHE75726.1"/>
    </source>
</evidence>
<evidence type="ECO:0000256" key="8">
    <source>
        <dbReference type="ARBA" id="ARBA00023157"/>
    </source>
</evidence>
<gene>
    <name evidence="10" type="ORF">ENL31_01185</name>
</gene>